<feature type="compositionally biased region" description="Polar residues" evidence="1">
    <location>
        <begin position="25"/>
        <end position="36"/>
    </location>
</feature>
<dbReference type="EMBL" id="JAQQWK010000006">
    <property type="protein sequence ID" value="KAK8038546.1"/>
    <property type="molecule type" value="Genomic_DNA"/>
</dbReference>
<name>A0ABR1SW46_9PEZI</name>
<accession>A0ABR1SW46</accession>
<comment type="caution">
    <text evidence="2">The sequence shown here is derived from an EMBL/GenBank/DDBJ whole genome shotgun (WGS) entry which is preliminary data.</text>
</comment>
<feature type="compositionally biased region" description="Polar residues" evidence="1">
    <location>
        <begin position="202"/>
        <end position="218"/>
    </location>
</feature>
<organism evidence="2 3">
    <name type="scientific">Apiospora rasikravindrae</name>
    <dbReference type="NCBI Taxonomy" id="990691"/>
    <lineage>
        <taxon>Eukaryota</taxon>
        <taxon>Fungi</taxon>
        <taxon>Dikarya</taxon>
        <taxon>Ascomycota</taxon>
        <taxon>Pezizomycotina</taxon>
        <taxon>Sordariomycetes</taxon>
        <taxon>Xylariomycetidae</taxon>
        <taxon>Amphisphaeriales</taxon>
        <taxon>Apiosporaceae</taxon>
        <taxon>Apiospora</taxon>
    </lineage>
</organism>
<protein>
    <submittedName>
        <fullName evidence="2">Uncharacterized protein</fullName>
    </submittedName>
</protein>
<evidence type="ECO:0000256" key="1">
    <source>
        <dbReference type="SAM" id="MobiDB-lite"/>
    </source>
</evidence>
<reference evidence="2 3" key="1">
    <citation type="submission" date="2023-01" db="EMBL/GenBank/DDBJ databases">
        <title>Analysis of 21 Apiospora genomes using comparative genomics revels a genus with tremendous synthesis potential of carbohydrate active enzymes and secondary metabolites.</title>
        <authorList>
            <person name="Sorensen T."/>
        </authorList>
    </citation>
    <scope>NUCLEOTIDE SEQUENCE [LARGE SCALE GENOMIC DNA]</scope>
    <source>
        <strain evidence="2 3">CBS 33761</strain>
    </source>
</reference>
<gene>
    <name evidence="2" type="ORF">PG993_006957</name>
</gene>
<feature type="region of interest" description="Disordered" evidence="1">
    <location>
        <begin position="191"/>
        <end position="218"/>
    </location>
</feature>
<keyword evidence="3" id="KW-1185">Reference proteome</keyword>
<proteinExistence type="predicted"/>
<evidence type="ECO:0000313" key="3">
    <source>
        <dbReference type="Proteomes" id="UP001444661"/>
    </source>
</evidence>
<dbReference type="Proteomes" id="UP001444661">
    <property type="component" value="Unassembled WGS sequence"/>
</dbReference>
<evidence type="ECO:0000313" key="2">
    <source>
        <dbReference type="EMBL" id="KAK8038546.1"/>
    </source>
</evidence>
<feature type="region of interest" description="Disordered" evidence="1">
    <location>
        <begin position="1"/>
        <end position="37"/>
    </location>
</feature>
<sequence>MSEIPEQDAKLGNEQRQLGADASDKPNTVPNASVDNMLQEIHEHITKLEAKMDGTESAQEKLVAGLETVASKLSNIIRPRLHLGLDLARRREDIDAKIKATKTKLDAKPGQQDELPSYISRYQDSISRINGRFAAIDAAAQNVSTETDTLDARERRAAAMRELVAEVELEHDACMKGFSQQIEEFSDKMRQGLKTALDNKNRATGQGSSPAPTGSQHD</sequence>